<evidence type="ECO:0000256" key="1">
    <source>
        <dbReference type="ARBA" id="ARBA00022553"/>
    </source>
</evidence>
<dbReference type="AlphaFoldDB" id="K1M0F1"/>
<protein>
    <submittedName>
        <fullName evidence="4">Response regulator containing a CheY-like receiver domain and a GGDEF domain protein</fullName>
    </submittedName>
</protein>
<accession>K1M0F1</accession>
<dbReference type="InterPro" id="IPR011123">
    <property type="entry name" value="Y_Y_Y"/>
</dbReference>
<dbReference type="EMBL" id="AMGM01000018">
    <property type="protein sequence ID" value="EKB49799.1"/>
    <property type="molecule type" value="Genomic_DNA"/>
</dbReference>
<feature type="domain" description="Two component regulator three Y" evidence="3">
    <location>
        <begin position="692"/>
        <end position="753"/>
    </location>
</feature>
<dbReference type="Pfam" id="PF07495">
    <property type="entry name" value="Y_Y_Y"/>
    <property type="match status" value="1"/>
</dbReference>
<sequence>MKKFTLSFYFVALIIANFSYIQIGRAADDFFLSQSSLDSGMINPVIRFWNNTNGLPHNTIYAMEKDEFGFVWIATEEGLIRFDGSETKVFTRENDPKLKENAYYHLFPSPKEGIWAAGDYSLVFLQKNIYQVIDCFDIFENTWMAALLEDEDGSLWIGTRHGTLYHYKEGLFEKVLSLGGESTVLINDFLIDRNHLLIATNKGLYKLGLQKKSPPEKVGSEDLDIVKLIKHKSEIILGVHGGGLFQLDEFFQLHLLIPDSELPDFNYGSLSLGHAESIWGGTTDGTVIQFTGNKVIKTTLDEIADFNVRSVLANEHHLFIGTGGLGLAVVHQAEVAQFKHPFLSTQNIRPILMANDSSKWIGTASKGLYRIDDKGSTAFGMQQGLKNENIVSLAEWKGNIYVGTRGGLFVIDPNSNQVIKSYLPKDDFSIGLVHTLFTSKDGKLWFTLGGKGIYYFDQDENIQQPSLPENLSSSSYLSVYEDDQGLLYFGAIDQGLVILKDGLQQETLKLPLLPGEQIIYAITKDKDGDLWLGTQGGLLVFHNGLWHGLTRSQGLIANGIYSIVKDNQDHIWISSNFGLQRIPASELLRFKANPSPDFYLNSTLFDETQGMGNEETNSYIYPNVAVDSKGQLWYPTIRGVTIVDPSKSFANRSYQDFQWDIVQYGDSILDISGDLEIPAGNNWFIIKFSHIDYLNPDQTVFYYRLKGLKEDWVSLGQKRELLFSNLSPGNYTLEVRSLSFGNQEKIHQLNIRVTPLFYQTLGFKIILASILLFFIAFIYRFTLERRLGKKLEEMVAIRSKELHDSNKSLKNSLLEIEQKNQALKEINWQQSHMIRGPLTEAMGLANLLMKFDNYTYVKKSKHEIYERISSALEELDVVVREMNEKSENLEK</sequence>
<dbReference type="Proteomes" id="UP000004478">
    <property type="component" value="Unassembled WGS sequence"/>
</dbReference>
<evidence type="ECO:0000313" key="4">
    <source>
        <dbReference type="EMBL" id="EKB49799.1"/>
    </source>
</evidence>
<proteinExistence type="predicted"/>
<dbReference type="PANTHER" id="PTHR43547:SF2">
    <property type="entry name" value="HYBRID SIGNAL TRANSDUCTION HISTIDINE KINASE C"/>
    <property type="match status" value="1"/>
</dbReference>
<name>K1M0F1_CECL9</name>
<dbReference type="PATRIC" id="fig|1225176.3.peg.1687"/>
<dbReference type="Gene3D" id="2.60.40.10">
    <property type="entry name" value="Immunoglobulins"/>
    <property type="match status" value="1"/>
</dbReference>
<keyword evidence="5" id="KW-1185">Reference proteome</keyword>
<feature type="transmembrane region" description="Helical" evidence="2">
    <location>
        <begin position="756"/>
        <end position="779"/>
    </location>
</feature>
<keyword evidence="2" id="KW-1133">Transmembrane helix</keyword>
<dbReference type="Gene3D" id="2.130.10.10">
    <property type="entry name" value="YVTN repeat-like/Quinoprotein amine dehydrogenase"/>
    <property type="match status" value="3"/>
</dbReference>
<dbReference type="PANTHER" id="PTHR43547">
    <property type="entry name" value="TWO-COMPONENT HISTIDINE KINASE"/>
    <property type="match status" value="1"/>
</dbReference>
<keyword evidence="1" id="KW-0597">Phosphoprotein</keyword>
<gene>
    <name evidence="4" type="ORF">B879_01582</name>
</gene>
<organism evidence="4 5">
    <name type="scientific">Cecembia lonarensis (strain CCUG 58316 / KCTC 22772 / LW9)</name>
    <dbReference type="NCBI Taxonomy" id="1225176"/>
    <lineage>
        <taxon>Bacteria</taxon>
        <taxon>Pseudomonadati</taxon>
        <taxon>Bacteroidota</taxon>
        <taxon>Cytophagia</taxon>
        <taxon>Cytophagales</taxon>
        <taxon>Cyclobacteriaceae</taxon>
        <taxon>Cecembia</taxon>
    </lineage>
</organism>
<evidence type="ECO:0000259" key="3">
    <source>
        <dbReference type="Pfam" id="PF07495"/>
    </source>
</evidence>
<evidence type="ECO:0000313" key="5">
    <source>
        <dbReference type="Proteomes" id="UP000004478"/>
    </source>
</evidence>
<reference evidence="4 5" key="1">
    <citation type="journal article" date="2012" name="J. Bacteriol.">
        <title>Draft Genome Sequence of Cecembia lonarensis Strain LW9T, Isolated from Lonar Lake, a Haloalkaline Lake in India.</title>
        <authorList>
            <person name="Shivaji S."/>
            <person name="Ara S."/>
            <person name="Singh A."/>
            <person name="Pinnaka A.K."/>
        </authorList>
    </citation>
    <scope>NUCLEOTIDE SEQUENCE [LARGE SCALE GENOMIC DNA]</scope>
    <source>
        <strain evidence="4 5">LW9</strain>
    </source>
</reference>
<comment type="caution">
    <text evidence="4">The sequence shown here is derived from an EMBL/GenBank/DDBJ whole genome shotgun (WGS) entry which is preliminary data.</text>
</comment>
<dbReference type="SUPFAM" id="SSF63829">
    <property type="entry name" value="Calcium-dependent phosphotriesterase"/>
    <property type="match status" value="1"/>
</dbReference>
<keyword evidence="2" id="KW-0472">Membrane</keyword>
<dbReference type="Pfam" id="PF07494">
    <property type="entry name" value="Reg_prop"/>
    <property type="match status" value="4"/>
</dbReference>
<dbReference type="RefSeq" id="WP_009184617.1">
    <property type="nucleotide sequence ID" value="NZ_AMGM01000018.1"/>
</dbReference>
<dbReference type="InterPro" id="IPR013783">
    <property type="entry name" value="Ig-like_fold"/>
</dbReference>
<keyword evidence="2" id="KW-0812">Transmembrane</keyword>
<evidence type="ECO:0000256" key="2">
    <source>
        <dbReference type="SAM" id="Phobius"/>
    </source>
</evidence>
<dbReference type="InterPro" id="IPR011110">
    <property type="entry name" value="Reg_prop"/>
</dbReference>
<dbReference type="GO" id="GO:0000155">
    <property type="term" value="F:phosphorelay sensor kinase activity"/>
    <property type="evidence" value="ECO:0007669"/>
    <property type="project" value="TreeGrafter"/>
</dbReference>
<dbReference type="InterPro" id="IPR015943">
    <property type="entry name" value="WD40/YVTN_repeat-like_dom_sf"/>
</dbReference>